<dbReference type="Gene3D" id="1.10.150.130">
    <property type="match status" value="1"/>
</dbReference>
<dbReference type="InterPro" id="IPR002104">
    <property type="entry name" value="Integrase_catalytic"/>
</dbReference>
<dbReference type="InterPro" id="IPR010998">
    <property type="entry name" value="Integrase_recombinase_N"/>
</dbReference>
<evidence type="ECO:0000259" key="7">
    <source>
        <dbReference type="PROSITE" id="PS51898"/>
    </source>
</evidence>
<dbReference type="InterPro" id="IPR004107">
    <property type="entry name" value="Integrase_SAM-like_N"/>
</dbReference>
<evidence type="ECO:0000259" key="8">
    <source>
        <dbReference type="PROSITE" id="PS51900"/>
    </source>
</evidence>
<feature type="domain" description="Core-binding (CB)" evidence="8">
    <location>
        <begin position="85"/>
        <end position="168"/>
    </location>
</feature>
<dbReference type="InterPro" id="IPR011010">
    <property type="entry name" value="DNA_brk_join_enz"/>
</dbReference>
<dbReference type="Gene3D" id="1.10.443.10">
    <property type="entry name" value="Intergrase catalytic core"/>
    <property type="match status" value="1"/>
</dbReference>
<organism evidence="9 10">
    <name type="scientific">Robiginitalea marina</name>
    <dbReference type="NCBI Taxonomy" id="2954105"/>
    <lineage>
        <taxon>Bacteria</taxon>
        <taxon>Pseudomonadati</taxon>
        <taxon>Bacteroidota</taxon>
        <taxon>Flavobacteriia</taxon>
        <taxon>Flavobacteriales</taxon>
        <taxon>Flavobacteriaceae</taxon>
        <taxon>Robiginitalea</taxon>
    </lineage>
</organism>
<dbReference type="RefSeq" id="WP_252740260.1">
    <property type="nucleotide sequence ID" value="NZ_JAMXIB010000002.1"/>
</dbReference>
<feature type="region of interest" description="Disordered" evidence="6">
    <location>
        <begin position="363"/>
        <end position="389"/>
    </location>
</feature>
<feature type="domain" description="Tyr recombinase" evidence="7">
    <location>
        <begin position="185"/>
        <end position="357"/>
    </location>
</feature>
<gene>
    <name evidence="9" type="ORF">NG653_03390</name>
</gene>
<evidence type="ECO:0000313" key="9">
    <source>
        <dbReference type="EMBL" id="MCO5723885.1"/>
    </source>
</evidence>
<keyword evidence="10" id="KW-1185">Reference proteome</keyword>
<dbReference type="PANTHER" id="PTHR30349">
    <property type="entry name" value="PHAGE INTEGRASE-RELATED"/>
    <property type="match status" value="1"/>
</dbReference>
<dbReference type="Proteomes" id="UP001206312">
    <property type="component" value="Unassembled WGS sequence"/>
</dbReference>
<dbReference type="InterPro" id="IPR013762">
    <property type="entry name" value="Integrase-like_cat_sf"/>
</dbReference>
<dbReference type="Pfam" id="PF00589">
    <property type="entry name" value="Phage_integrase"/>
    <property type="match status" value="1"/>
</dbReference>
<evidence type="ECO:0000256" key="3">
    <source>
        <dbReference type="ARBA" id="ARBA00023125"/>
    </source>
</evidence>
<keyword evidence="3 5" id="KW-0238">DNA-binding</keyword>
<keyword evidence="2" id="KW-0229">DNA integration</keyword>
<evidence type="ECO:0000256" key="6">
    <source>
        <dbReference type="SAM" id="MobiDB-lite"/>
    </source>
</evidence>
<dbReference type="InterPro" id="IPR050090">
    <property type="entry name" value="Tyrosine_recombinase_XerCD"/>
</dbReference>
<sequence length="389" mass="44145">MKEAVHLSTFLYKGRERLRISFRYSYRLKEHVKAFPGAKWDPKLGFWRLDDPGAVAALTAHLRDGGFGVSTQPGPGPGMQKPLRSVPHPMALRFRDYLIARRYGQSTVGVYGAFIEQFLDFLGDTPPEAATNAEAEAFLEYLVLKRRIAISTHRQAIGALKQLAAFLPDSPLNPEGLVRPRRSQKLPSVLGEAEVVRLLQVTRNLKHRAILALMYSCGLRIGELLNLEWRHIDLERRQVWVRSGKGRKDRQVVLADRILPLLENYKATYQPVRFFTEGAPGNRYSPSSIRAFLRRSAKRAGILKHVTPHTLRHSYATHLLEKGVDIRYIQELLGHAKPETTMIYTHVSRRDLLNIRSPLDLIHEPPEAPGRSSSTMRLSGEGLGDKRYI</sequence>
<dbReference type="Pfam" id="PF13495">
    <property type="entry name" value="Phage_int_SAM_4"/>
    <property type="match status" value="1"/>
</dbReference>
<dbReference type="PROSITE" id="PS51898">
    <property type="entry name" value="TYR_RECOMBINASE"/>
    <property type="match status" value="1"/>
</dbReference>
<proteinExistence type="inferred from homology"/>
<evidence type="ECO:0000256" key="1">
    <source>
        <dbReference type="ARBA" id="ARBA00008857"/>
    </source>
</evidence>
<accession>A0ABT1AW85</accession>
<reference evidence="9 10" key="1">
    <citation type="submission" date="2022-06" db="EMBL/GenBank/DDBJ databases">
        <authorList>
            <person name="Xuan X."/>
        </authorList>
    </citation>
    <scope>NUCLEOTIDE SEQUENCE [LARGE SCALE GENOMIC DNA]</scope>
    <source>
        <strain evidence="9 10">2V75</strain>
    </source>
</reference>
<dbReference type="PANTHER" id="PTHR30349:SF64">
    <property type="entry name" value="PROPHAGE INTEGRASE INTD-RELATED"/>
    <property type="match status" value="1"/>
</dbReference>
<dbReference type="PROSITE" id="PS51900">
    <property type="entry name" value="CB"/>
    <property type="match status" value="1"/>
</dbReference>
<evidence type="ECO:0000256" key="4">
    <source>
        <dbReference type="ARBA" id="ARBA00023172"/>
    </source>
</evidence>
<comment type="similarity">
    <text evidence="1">Belongs to the 'phage' integrase family.</text>
</comment>
<evidence type="ECO:0000256" key="2">
    <source>
        <dbReference type="ARBA" id="ARBA00022908"/>
    </source>
</evidence>
<dbReference type="InterPro" id="IPR044068">
    <property type="entry name" value="CB"/>
</dbReference>
<protein>
    <submittedName>
        <fullName evidence="9">Site-specific integrase</fullName>
    </submittedName>
</protein>
<comment type="caution">
    <text evidence="9">The sequence shown here is derived from an EMBL/GenBank/DDBJ whole genome shotgun (WGS) entry which is preliminary data.</text>
</comment>
<evidence type="ECO:0000313" key="10">
    <source>
        <dbReference type="Proteomes" id="UP001206312"/>
    </source>
</evidence>
<dbReference type="EMBL" id="JAMXIB010000002">
    <property type="protein sequence ID" value="MCO5723885.1"/>
    <property type="molecule type" value="Genomic_DNA"/>
</dbReference>
<name>A0ABT1AW85_9FLAO</name>
<evidence type="ECO:0000256" key="5">
    <source>
        <dbReference type="PROSITE-ProRule" id="PRU01248"/>
    </source>
</evidence>
<dbReference type="SUPFAM" id="SSF56349">
    <property type="entry name" value="DNA breaking-rejoining enzymes"/>
    <property type="match status" value="1"/>
</dbReference>
<keyword evidence="4" id="KW-0233">DNA recombination</keyword>